<accession>A0A133UBC3</accession>
<evidence type="ECO:0000313" key="2">
    <source>
        <dbReference type="EMBL" id="KXA91502.1"/>
    </source>
</evidence>
<keyword evidence="3" id="KW-1185">Reference proteome</keyword>
<feature type="compositionally biased region" description="Basic and acidic residues" evidence="1">
    <location>
        <begin position="25"/>
        <end position="36"/>
    </location>
</feature>
<gene>
    <name evidence="2" type="ORF">AKJ57_01020</name>
</gene>
<dbReference type="EMBL" id="LHXJ01000007">
    <property type="protein sequence ID" value="KXA91502.1"/>
    <property type="molecule type" value="Genomic_DNA"/>
</dbReference>
<reference evidence="2 3" key="1">
    <citation type="journal article" date="2016" name="Sci. Rep.">
        <title>Metabolic traits of an uncultured archaeal lineage -MSBL1- from brine pools of the Red Sea.</title>
        <authorList>
            <person name="Mwirichia R."/>
            <person name="Alam I."/>
            <person name="Rashid M."/>
            <person name="Vinu M."/>
            <person name="Ba-Alawi W."/>
            <person name="Anthony Kamau A."/>
            <person name="Kamanda Ngugi D."/>
            <person name="Goker M."/>
            <person name="Klenk H.P."/>
            <person name="Bajic V."/>
            <person name="Stingl U."/>
        </authorList>
    </citation>
    <scope>NUCLEOTIDE SEQUENCE [LARGE SCALE GENOMIC DNA]</scope>
    <source>
        <strain evidence="2">SCGC-AAA259A05</strain>
    </source>
</reference>
<evidence type="ECO:0000313" key="3">
    <source>
        <dbReference type="Proteomes" id="UP000070163"/>
    </source>
</evidence>
<feature type="region of interest" description="Disordered" evidence="1">
    <location>
        <begin position="1"/>
        <end position="41"/>
    </location>
</feature>
<protein>
    <submittedName>
        <fullName evidence="2">Uncharacterized protein</fullName>
    </submittedName>
</protein>
<dbReference type="AlphaFoldDB" id="A0A133UBC3"/>
<evidence type="ECO:0000256" key="1">
    <source>
        <dbReference type="SAM" id="MobiDB-lite"/>
    </source>
</evidence>
<dbReference type="Proteomes" id="UP000070163">
    <property type="component" value="Unassembled WGS sequence"/>
</dbReference>
<proteinExistence type="predicted"/>
<sequence>MKRQTLNADFLNRKDARSESIPGRGGEEGVRSDDIGRGLQRSTMGRLENFFSSYDNMMRRLRPQPKKIWRNIYGCRL</sequence>
<comment type="caution">
    <text evidence="2">The sequence shown here is derived from an EMBL/GenBank/DDBJ whole genome shotgun (WGS) entry which is preliminary data.</text>
</comment>
<organism evidence="2 3">
    <name type="scientific">candidate division MSBL1 archaeon SCGC-AAA259A05</name>
    <dbReference type="NCBI Taxonomy" id="1698259"/>
    <lineage>
        <taxon>Archaea</taxon>
        <taxon>Methanobacteriati</taxon>
        <taxon>Methanobacteriota</taxon>
        <taxon>candidate division MSBL1</taxon>
    </lineage>
</organism>
<name>A0A133UBC3_9EURY</name>